<accession>A0ABT8BMB9</accession>
<dbReference type="Pfam" id="PF02585">
    <property type="entry name" value="PIG-L"/>
    <property type="match status" value="1"/>
</dbReference>
<dbReference type="PANTHER" id="PTHR12993">
    <property type="entry name" value="N-ACETYLGLUCOSAMINYL-PHOSPHATIDYLINOSITOL DE-N-ACETYLASE-RELATED"/>
    <property type="match status" value="1"/>
</dbReference>
<proteinExistence type="predicted"/>
<dbReference type="Proteomes" id="UP001224644">
    <property type="component" value="Unassembled WGS sequence"/>
</dbReference>
<name>A0ABT8BMB9_9HYPH</name>
<evidence type="ECO:0000313" key="2">
    <source>
        <dbReference type="Proteomes" id="UP001224644"/>
    </source>
</evidence>
<dbReference type="PANTHER" id="PTHR12993:SF29">
    <property type="entry name" value="BLR3841 PROTEIN"/>
    <property type="match status" value="1"/>
</dbReference>
<dbReference type="InterPro" id="IPR024078">
    <property type="entry name" value="LmbE-like_dom_sf"/>
</dbReference>
<dbReference type="EMBL" id="JAUFPX010000035">
    <property type="protein sequence ID" value="MDN3593104.1"/>
    <property type="molecule type" value="Genomic_DNA"/>
</dbReference>
<dbReference type="RefSeq" id="WP_238226521.1">
    <property type="nucleotide sequence ID" value="NZ_BPQD01000018.1"/>
</dbReference>
<keyword evidence="2" id="KW-1185">Reference proteome</keyword>
<evidence type="ECO:0000313" key="1">
    <source>
        <dbReference type="EMBL" id="MDN3593104.1"/>
    </source>
</evidence>
<dbReference type="InterPro" id="IPR003737">
    <property type="entry name" value="GlcNAc_PI_deacetylase-related"/>
</dbReference>
<comment type="caution">
    <text evidence="1">The sequence shown here is derived from an EMBL/GenBank/DDBJ whole genome shotgun (WGS) entry which is preliminary data.</text>
</comment>
<sequence length="252" mass="26855">MNTEGFFAAARQLPVAPLDTLVNGKGVVVVAPHPDDESLGCGGLIAEARRLGRAVRLVVVTDGCGSHTHSALYPPERLRSLREDETRAAVAELGLAPEHVRFLRLPDAHAPSSGSEAEAAATAILEEVDACDAGAVFVTWGHDPHCDHQASAAIVGLAQARRPDLRAFAYPVWGWTLPPDTEVGPAPEGYRLDVSAHVAAKGRAVAAHRSQTTDLIHDDPTGFRLAPEMIAHFEGPYEIFIRLTPAPETARP</sequence>
<protein>
    <submittedName>
        <fullName evidence="1">PIG-L deacetylase family protein</fullName>
    </submittedName>
</protein>
<dbReference type="Gene3D" id="3.40.50.10320">
    <property type="entry name" value="LmbE-like"/>
    <property type="match status" value="1"/>
</dbReference>
<reference evidence="2" key="1">
    <citation type="journal article" date="2019" name="Int. J. Syst. Evol. Microbiol.">
        <title>The Global Catalogue of Microorganisms (GCM) 10K type strain sequencing project: providing services to taxonomists for standard genome sequencing and annotation.</title>
        <authorList>
            <consortium name="The Broad Institute Genomics Platform"/>
            <consortium name="The Broad Institute Genome Sequencing Center for Infectious Disease"/>
            <person name="Wu L."/>
            <person name="Ma J."/>
        </authorList>
    </citation>
    <scope>NUCLEOTIDE SEQUENCE [LARGE SCALE GENOMIC DNA]</scope>
    <source>
        <strain evidence="2">CECT 7069</strain>
    </source>
</reference>
<dbReference type="SUPFAM" id="SSF102588">
    <property type="entry name" value="LmbE-like"/>
    <property type="match status" value="1"/>
</dbReference>
<organism evidence="1 2">
    <name type="scientific">Methylobacterium adhaesivum</name>
    <dbReference type="NCBI Taxonomy" id="333297"/>
    <lineage>
        <taxon>Bacteria</taxon>
        <taxon>Pseudomonadati</taxon>
        <taxon>Pseudomonadota</taxon>
        <taxon>Alphaproteobacteria</taxon>
        <taxon>Hyphomicrobiales</taxon>
        <taxon>Methylobacteriaceae</taxon>
        <taxon>Methylobacterium</taxon>
    </lineage>
</organism>
<gene>
    <name evidence="1" type="ORF">QWZ12_21135</name>
</gene>